<dbReference type="PANTHER" id="PTHR36113">
    <property type="entry name" value="LYASE, PUTATIVE-RELATED-RELATED"/>
    <property type="match status" value="1"/>
</dbReference>
<evidence type="ECO:0000259" key="1">
    <source>
        <dbReference type="PROSITE" id="PS51819"/>
    </source>
</evidence>
<dbReference type="InterPro" id="IPR051332">
    <property type="entry name" value="Fosfomycin_Res_Enzymes"/>
</dbReference>
<accession>A0A3N2BC67</accession>
<dbReference type="Proteomes" id="UP000280668">
    <property type="component" value="Unassembled WGS sequence"/>
</dbReference>
<keyword evidence="2" id="KW-0560">Oxidoreductase</keyword>
<dbReference type="OrthoDB" id="5296884at2"/>
<dbReference type="Pfam" id="PF13669">
    <property type="entry name" value="Glyoxalase_4"/>
    <property type="match status" value="1"/>
</dbReference>
<keyword evidence="3" id="KW-1185">Reference proteome</keyword>
<evidence type="ECO:0000313" key="2">
    <source>
        <dbReference type="EMBL" id="ROR72792.1"/>
    </source>
</evidence>
<dbReference type="GO" id="GO:0051213">
    <property type="term" value="F:dioxygenase activity"/>
    <property type="evidence" value="ECO:0007669"/>
    <property type="project" value="UniProtKB-KW"/>
</dbReference>
<dbReference type="InterPro" id="IPR029068">
    <property type="entry name" value="Glyas_Bleomycin-R_OHBP_Dase"/>
</dbReference>
<keyword evidence="2" id="KW-0223">Dioxygenase</keyword>
<gene>
    <name evidence="2" type="ORF">EDD31_1152</name>
</gene>
<sequence length="131" mass="14730">MTFGALHHLEIWVTDLDRAEQSLGWLLTELGYREFDRWPEGVSYAMGATYLVLESGPDVSGSHDRRRAGVNHLAFHGGRPEEVERLAYKAHQRGWTLMFADRHPHAGGAGHYAAYLENADGFEVELVADTH</sequence>
<dbReference type="PROSITE" id="PS51819">
    <property type="entry name" value="VOC"/>
    <property type="match status" value="1"/>
</dbReference>
<dbReference type="SUPFAM" id="SSF54593">
    <property type="entry name" value="Glyoxalase/Bleomycin resistance protein/Dihydroxybiphenyl dioxygenase"/>
    <property type="match status" value="1"/>
</dbReference>
<organism evidence="2 3">
    <name type="scientific">Bogoriella caseilytica</name>
    <dbReference type="NCBI Taxonomy" id="56055"/>
    <lineage>
        <taxon>Bacteria</taxon>
        <taxon>Bacillati</taxon>
        <taxon>Actinomycetota</taxon>
        <taxon>Actinomycetes</taxon>
        <taxon>Micrococcales</taxon>
        <taxon>Bogoriellaceae</taxon>
        <taxon>Bogoriella</taxon>
    </lineage>
</organism>
<dbReference type="RefSeq" id="WP_123303309.1">
    <property type="nucleotide sequence ID" value="NZ_RKHK01000001.1"/>
</dbReference>
<proteinExistence type="predicted"/>
<comment type="caution">
    <text evidence="2">The sequence shown here is derived from an EMBL/GenBank/DDBJ whole genome shotgun (WGS) entry which is preliminary data.</text>
</comment>
<dbReference type="EMBL" id="RKHK01000001">
    <property type="protein sequence ID" value="ROR72792.1"/>
    <property type="molecule type" value="Genomic_DNA"/>
</dbReference>
<dbReference type="Gene3D" id="3.10.180.10">
    <property type="entry name" value="2,3-Dihydroxybiphenyl 1,2-Dioxygenase, domain 1"/>
    <property type="match status" value="1"/>
</dbReference>
<dbReference type="PANTHER" id="PTHR36113:SF6">
    <property type="entry name" value="FOSFOMYCIN RESISTANCE PROTEIN FOSX"/>
    <property type="match status" value="1"/>
</dbReference>
<dbReference type="InterPro" id="IPR037523">
    <property type="entry name" value="VOC_core"/>
</dbReference>
<reference evidence="2 3" key="1">
    <citation type="submission" date="2018-11" db="EMBL/GenBank/DDBJ databases">
        <title>Sequencing the genomes of 1000 actinobacteria strains.</title>
        <authorList>
            <person name="Klenk H.-P."/>
        </authorList>
    </citation>
    <scope>NUCLEOTIDE SEQUENCE [LARGE SCALE GENOMIC DNA]</scope>
    <source>
        <strain evidence="2 3">DSM 11294</strain>
    </source>
</reference>
<protein>
    <submittedName>
        <fullName evidence="2">Glyoxalase/bleomycin resistance protein/dioxygenase superfamily protein</fullName>
    </submittedName>
</protein>
<evidence type="ECO:0000313" key="3">
    <source>
        <dbReference type="Proteomes" id="UP000280668"/>
    </source>
</evidence>
<feature type="domain" description="VOC" evidence="1">
    <location>
        <begin position="5"/>
        <end position="129"/>
    </location>
</feature>
<name>A0A3N2BC67_9MICO</name>
<dbReference type="AlphaFoldDB" id="A0A3N2BC67"/>